<feature type="domain" description="EF-hand" evidence="6">
    <location>
        <begin position="58"/>
        <end position="93"/>
    </location>
</feature>
<dbReference type="PANTHER" id="PTHR46212">
    <property type="entry name" value="PEFLIN"/>
    <property type="match status" value="1"/>
</dbReference>
<evidence type="ECO:0000256" key="1">
    <source>
        <dbReference type="ARBA" id="ARBA00004496"/>
    </source>
</evidence>
<evidence type="ECO:0000313" key="8">
    <source>
        <dbReference type="Proteomes" id="UP000274504"/>
    </source>
</evidence>
<dbReference type="GO" id="GO:0005509">
    <property type="term" value="F:calcium ion binding"/>
    <property type="evidence" value="ECO:0007669"/>
    <property type="project" value="InterPro"/>
</dbReference>
<keyword evidence="3" id="KW-0479">Metal-binding</keyword>
<dbReference type="SMART" id="SM00054">
    <property type="entry name" value="EFh"/>
    <property type="match status" value="7"/>
</dbReference>
<feature type="domain" description="EF-hand" evidence="6">
    <location>
        <begin position="217"/>
        <end position="251"/>
    </location>
</feature>
<reference evidence="7 8" key="2">
    <citation type="submission" date="2018-11" db="EMBL/GenBank/DDBJ databases">
        <authorList>
            <consortium name="Pathogen Informatics"/>
        </authorList>
    </citation>
    <scope>NUCLEOTIDE SEQUENCE [LARGE SCALE GENOMIC DNA]</scope>
</reference>
<dbReference type="InterPro" id="IPR011992">
    <property type="entry name" value="EF-hand-dom_pair"/>
</dbReference>
<protein>
    <submittedName>
        <fullName evidence="9">Calmodulin</fullName>
    </submittedName>
</protein>
<dbReference type="PROSITE" id="PS50222">
    <property type="entry name" value="EF_HAND_2"/>
    <property type="match status" value="5"/>
</dbReference>
<feature type="domain" description="EF-hand" evidence="6">
    <location>
        <begin position="1"/>
        <end position="25"/>
    </location>
</feature>
<gene>
    <name evidence="7" type="ORF">HDID_LOCUS8800</name>
</gene>
<evidence type="ECO:0000256" key="3">
    <source>
        <dbReference type="ARBA" id="ARBA00022723"/>
    </source>
</evidence>
<feature type="domain" description="EF-hand" evidence="6">
    <location>
        <begin position="113"/>
        <end position="148"/>
    </location>
</feature>
<feature type="domain" description="EF-hand" evidence="6">
    <location>
        <begin position="181"/>
        <end position="216"/>
    </location>
</feature>
<dbReference type="InterPro" id="IPR051426">
    <property type="entry name" value="Peflin/Sorcin_CaBP"/>
</dbReference>
<evidence type="ECO:0000259" key="6">
    <source>
        <dbReference type="PROSITE" id="PS50222"/>
    </source>
</evidence>
<keyword evidence="2" id="KW-0963">Cytoplasm</keyword>
<dbReference type="CDD" id="cd00051">
    <property type="entry name" value="EFh"/>
    <property type="match status" value="1"/>
</dbReference>
<organism evidence="9">
    <name type="scientific">Hymenolepis diminuta</name>
    <name type="common">Rat tapeworm</name>
    <dbReference type="NCBI Taxonomy" id="6216"/>
    <lineage>
        <taxon>Eukaryota</taxon>
        <taxon>Metazoa</taxon>
        <taxon>Spiralia</taxon>
        <taxon>Lophotrochozoa</taxon>
        <taxon>Platyhelminthes</taxon>
        <taxon>Cestoda</taxon>
        <taxon>Eucestoda</taxon>
        <taxon>Cyclophyllidea</taxon>
        <taxon>Hymenolepididae</taxon>
        <taxon>Hymenolepis</taxon>
    </lineage>
</organism>
<dbReference type="InterPro" id="IPR018247">
    <property type="entry name" value="EF_Hand_1_Ca_BS"/>
</dbReference>
<dbReference type="Proteomes" id="UP000274504">
    <property type="component" value="Unassembled WGS sequence"/>
</dbReference>
<dbReference type="PROSITE" id="PS00018">
    <property type="entry name" value="EF_HAND_1"/>
    <property type="match status" value="5"/>
</dbReference>
<comment type="subcellular location">
    <subcellularLocation>
        <location evidence="1">Cytoplasm</location>
    </subcellularLocation>
</comment>
<accession>A0A0R3STQ2</accession>
<reference evidence="9" key="1">
    <citation type="submission" date="2017-02" db="UniProtKB">
        <authorList>
            <consortium name="WormBaseParasite"/>
        </authorList>
    </citation>
    <scope>IDENTIFICATION</scope>
</reference>
<dbReference type="FunFam" id="1.10.238.10:FF:000003">
    <property type="entry name" value="Calmodulin A"/>
    <property type="match status" value="1"/>
</dbReference>
<name>A0A0R3STQ2_HYMDI</name>
<dbReference type="SUPFAM" id="SSF47473">
    <property type="entry name" value="EF-hand"/>
    <property type="match status" value="2"/>
</dbReference>
<dbReference type="GO" id="GO:0048306">
    <property type="term" value="F:calcium-dependent protein binding"/>
    <property type="evidence" value="ECO:0007669"/>
    <property type="project" value="UniProtKB-ARBA"/>
</dbReference>
<evidence type="ECO:0000313" key="9">
    <source>
        <dbReference type="WBParaSite" id="HDID_0000880201-mRNA-1"/>
    </source>
</evidence>
<dbReference type="GO" id="GO:0005737">
    <property type="term" value="C:cytoplasm"/>
    <property type="evidence" value="ECO:0007669"/>
    <property type="project" value="UniProtKB-SubCell"/>
</dbReference>
<evidence type="ECO:0000256" key="2">
    <source>
        <dbReference type="ARBA" id="ARBA00022490"/>
    </source>
</evidence>
<sequence length="251" mass="27609">MADKDHSGSLDRAELISALESQGLPTSDAEKLMEQLDINGDGIINLAEYEIALGISTQPIEAWKQLFNELDADGSGTIDFNELCKFLREAGTEDLVPILEDWMADYDDPSMTGSRHRYLQAFQAADKDKSGSLDRSELAAALNSQGIPESEVDALMDKLDINGDGVIHLQEYEMALGISTQPIDAWQALFKELDSDGSGVIEFNELKTFLKGNNAEDLIPILDDWMGDYDVNGDGKLNYKEFLGFVCALNS</sequence>
<dbReference type="PANTHER" id="PTHR46212:SF3">
    <property type="entry name" value="GH27120P"/>
    <property type="match status" value="1"/>
</dbReference>
<proteinExistence type="predicted"/>
<dbReference type="Pfam" id="PF13499">
    <property type="entry name" value="EF-hand_7"/>
    <property type="match status" value="3"/>
</dbReference>
<dbReference type="InterPro" id="IPR002048">
    <property type="entry name" value="EF_hand_dom"/>
</dbReference>
<dbReference type="Gene3D" id="1.10.238.10">
    <property type="entry name" value="EF-hand"/>
    <property type="match status" value="4"/>
</dbReference>
<evidence type="ECO:0000313" key="7">
    <source>
        <dbReference type="EMBL" id="VDL61118.1"/>
    </source>
</evidence>
<keyword evidence="4" id="KW-0677">Repeat</keyword>
<dbReference type="STRING" id="6216.A0A0R3STQ2"/>
<dbReference type="Pfam" id="PF00036">
    <property type="entry name" value="EF-hand_1"/>
    <property type="match status" value="1"/>
</dbReference>
<keyword evidence="5" id="KW-0106">Calcium</keyword>
<evidence type="ECO:0000256" key="4">
    <source>
        <dbReference type="ARBA" id="ARBA00022737"/>
    </source>
</evidence>
<dbReference type="AlphaFoldDB" id="A0A0R3STQ2"/>
<dbReference type="OrthoDB" id="26525at2759"/>
<evidence type="ECO:0000256" key="5">
    <source>
        <dbReference type="ARBA" id="ARBA00022837"/>
    </source>
</evidence>
<dbReference type="EMBL" id="UYSG01011146">
    <property type="protein sequence ID" value="VDL61118.1"/>
    <property type="molecule type" value="Genomic_DNA"/>
</dbReference>
<dbReference type="WBParaSite" id="HDID_0000880201-mRNA-1">
    <property type="protein sequence ID" value="HDID_0000880201-mRNA-1"/>
    <property type="gene ID" value="HDID_0000880201"/>
</dbReference>